<comment type="caution">
    <text evidence="1">The sequence shown here is derived from an EMBL/GenBank/DDBJ whole genome shotgun (WGS) entry which is preliminary data.</text>
</comment>
<dbReference type="EMBL" id="CM039178">
    <property type="protein sequence ID" value="KAH9677249.1"/>
    <property type="molecule type" value="Genomic_DNA"/>
</dbReference>
<name>A0ACB8HR64_CITSI</name>
<reference evidence="2" key="1">
    <citation type="journal article" date="2023" name="Hortic. Res.">
        <title>A chromosome-level phased genome enabling allele-level studies in sweet orange: a case study on citrus Huanglongbing tolerance.</title>
        <authorList>
            <person name="Wu B."/>
            <person name="Yu Q."/>
            <person name="Deng Z."/>
            <person name="Duan Y."/>
            <person name="Luo F."/>
            <person name="Gmitter F. Jr."/>
        </authorList>
    </citation>
    <scope>NUCLEOTIDE SEQUENCE [LARGE SCALE GENOMIC DNA]</scope>
    <source>
        <strain evidence="2">cv. Valencia</strain>
    </source>
</reference>
<proteinExistence type="predicted"/>
<accession>A0ACB8HR64</accession>
<evidence type="ECO:0000313" key="2">
    <source>
        <dbReference type="Proteomes" id="UP000829398"/>
    </source>
</evidence>
<dbReference type="Proteomes" id="UP000829398">
    <property type="component" value="Chromosome 9"/>
</dbReference>
<keyword evidence="2" id="KW-1185">Reference proteome</keyword>
<gene>
    <name evidence="1" type="ORF">KPL71_025320</name>
</gene>
<sequence>MRIPVVSVYVALIGLYGVASAVTPLALLHFEAVTWVQICSCRAPKFAFSIYLDFSLLIMSQDLEAEEGLKRRLLHGEGRPSDGTKNSSVVSVTGRSGTQAVKTSFLQLEKMRNYAANYRIDLPWYVISILWDPLYFYTLVINDEKQCIEMDFSLASLVIELRFYFDLAKLIHSSFVICVEYLPRNFFLFQYLLKVIRTYHLLTEATGVSGIFGESTLAIVAFNVLLYMHGSYVFGALWYFFAINKTTACWMDTCMKNTGCWGVLNIDAYCEGRSGDYKFLNDVCSVKTGNSTNNFYGLYGDAFQLGIVGLTDVPMKILHCLLWGLQNLSAFGQSLQPSNDFWEIIFAICMTNYGIVLFVFLIGKMQSDTERSQKIKQMWEEIKQWQHFKDISNKVQDQIRKDKRNNWEETKGVDIDNLVNNLPKDTGKKIKRDLGRKLLKNVKEFQNWSETSLEELCDCLKPVFFIERTRIIRVGDPIDEMLFVLNGKLWTDSYDFMNVTTTASMLIHRRSRENLLEDAFTLMADDLKRLSLLRHFDRAALLLQSRWRFKRLLRARRNPEKRSRLESLMYKFI</sequence>
<protein>
    <submittedName>
        <fullName evidence="1">Cyclic nucleotide-gated ion channel 1</fullName>
    </submittedName>
</protein>
<evidence type="ECO:0000313" key="1">
    <source>
        <dbReference type="EMBL" id="KAH9677249.1"/>
    </source>
</evidence>
<organism evidence="1 2">
    <name type="scientific">Citrus sinensis</name>
    <name type="common">Sweet orange</name>
    <name type="synonym">Citrus aurantium var. sinensis</name>
    <dbReference type="NCBI Taxonomy" id="2711"/>
    <lineage>
        <taxon>Eukaryota</taxon>
        <taxon>Viridiplantae</taxon>
        <taxon>Streptophyta</taxon>
        <taxon>Embryophyta</taxon>
        <taxon>Tracheophyta</taxon>
        <taxon>Spermatophyta</taxon>
        <taxon>Magnoliopsida</taxon>
        <taxon>eudicotyledons</taxon>
        <taxon>Gunneridae</taxon>
        <taxon>Pentapetalae</taxon>
        <taxon>rosids</taxon>
        <taxon>malvids</taxon>
        <taxon>Sapindales</taxon>
        <taxon>Rutaceae</taxon>
        <taxon>Aurantioideae</taxon>
        <taxon>Citrus</taxon>
    </lineage>
</organism>